<organism evidence="1">
    <name type="scientific">marine sediment metagenome</name>
    <dbReference type="NCBI Taxonomy" id="412755"/>
    <lineage>
        <taxon>unclassified sequences</taxon>
        <taxon>metagenomes</taxon>
        <taxon>ecological metagenomes</taxon>
    </lineage>
</organism>
<evidence type="ECO:0008006" key="2">
    <source>
        <dbReference type="Google" id="ProtNLM"/>
    </source>
</evidence>
<dbReference type="EMBL" id="BART01017121">
    <property type="protein sequence ID" value="GAG75135.1"/>
    <property type="molecule type" value="Genomic_DNA"/>
</dbReference>
<comment type="caution">
    <text evidence="1">The sequence shown here is derived from an EMBL/GenBank/DDBJ whole genome shotgun (WGS) entry which is preliminary data.</text>
</comment>
<sequence length="243" mass="27851">MSSKICLVVTTIGNGSFLDAYADKLIEEEMVDDALFIVIPDRKTPPQIFEKCKQIERQGIKVLCPTLDDQDQFLHKLGGIQRIIPYNSDNRRNVGFLLALEEGCEFLISIDDDNFCRRNESFFTEHIAMMETPHEFKVVHGPNGWFNICDMLEIVPNYCIYARGFPYSKHYEDTRMAYTTERGLIRMNAGLWLAEPDLDGMTWLVAPVRAKSFRGESLVLGQDTWSPLNTQNTALHRDVIASY</sequence>
<feature type="non-terminal residue" evidence="1">
    <location>
        <position position="243"/>
    </location>
</feature>
<dbReference type="AlphaFoldDB" id="X0ZZ52"/>
<evidence type="ECO:0000313" key="1">
    <source>
        <dbReference type="EMBL" id="GAG75135.1"/>
    </source>
</evidence>
<gene>
    <name evidence="1" type="ORF">S01H4_32693</name>
</gene>
<reference evidence="1" key="1">
    <citation type="journal article" date="2014" name="Front. Microbiol.">
        <title>High frequency of phylogenetically diverse reductive dehalogenase-homologous genes in deep subseafloor sedimentary metagenomes.</title>
        <authorList>
            <person name="Kawai M."/>
            <person name="Futagami T."/>
            <person name="Toyoda A."/>
            <person name="Takaki Y."/>
            <person name="Nishi S."/>
            <person name="Hori S."/>
            <person name="Arai W."/>
            <person name="Tsubouchi T."/>
            <person name="Morono Y."/>
            <person name="Uchiyama I."/>
            <person name="Ito T."/>
            <person name="Fujiyama A."/>
            <person name="Inagaki F."/>
            <person name="Takami H."/>
        </authorList>
    </citation>
    <scope>NUCLEOTIDE SEQUENCE</scope>
    <source>
        <strain evidence="1">Expedition CK06-06</strain>
    </source>
</reference>
<proteinExistence type="predicted"/>
<protein>
    <recommendedName>
        <fullName evidence="2">Glycosyltransferase 2-like domain-containing protein</fullName>
    </recommendedName>
</protein>
<name>X0ZZ52_9ZZZZ</name>
<accession>X0ZZ52</accession>